<accession>H6NIW3</accession>
<protein>
    <submittedName>
        <fullName evidence="3">Two-component sensor histidine kinase</fullName>
    </submittedName>
</protein>
<evidence type="ECO:0000259" key="2">
    <source>
        <dbReference type="Pfam" id="PF14501"/>
    </source>
</evidence>
<keyword evidence="3" id="KW-0808">Transferase</keyword>
<dbReference type="STRING" id="1116391.PM3016_7447"/>
<dbReference type="PANTHER" id="PTHR40448">
    <property type="entry name" value="TWO-COMPONENT SENSOR HISTIDINE KINASE"/>
    <property type="match status" value="1"/>
</dbReference>
<dbReference type="AlphaFoldDB" id="H6NIW3"/>
<dbReference type="HOGENOM" id="CLU_020211_13_5_9"/>
<sequence length="429" mass="48967">MDFTLLMLNAGVAVAMALQANFYFNSVFGKESSKPAKSMYIIGFIILDVLYLTVSLSEILSSLIALAFIFCLSLGYETELKLQIMFSLLYTVLFTLINSICISLIDPSMFLEENSTALRRNGQLVILLSCILMIAVVYIIRFLAKHRTYTLNLRYFLLFISVPVISTYQVNVLSIYSEKNLHFFLSIFGLIVLNILVVYVLDTVIAKFQLLNENNQLQKQMDYQNANYEKTVHSFKKVKSIIHDTNQQFLYVTECIERGRTAEASEHIRVTMNKIEAAYHRVNTGNLVIDALVTNALNIGQANGIRIDTELHMLDHEAAIERYDLCVALGNMLDNAIEASKRVKITEDRHIRIYIRSSDSALYIRVRNYVDREVTDLRSRKAIPDHHGYGLTNIERICEKYGGHMTIETGSHMFDNMVFLPFQAKESPA</sequence>
<dbReference type="KEGG" id="pmq:PM3016_7447"/>
<dbReference type="SUPFAM" id="SSF55874">
    <property type="entry name" value="ATPase domain of HSP90 chaperone/DNA topoisomerase II/histidine kinase"/>
    <property type="match status" value="1"/>
</dbReference>
<reference evidence="3 4" key="1">
    <citation type="journal article" date="2012" name="J. Bacteriol.">
        <title>Complete Genome Sequence of Paenibacillus mucilaginosus 3016, a Bacterium Functional as Microbial Fertilizer.</title>
        <authorList>
            <person name="Ma M."/>
            <person name="Wang Z."/>
            <person name="Li L."/>
            <person name="Jiang X."/>
            <person name="Guan D."/>
            <person name="Cao F."/>
            <person name="Chen H."/>
            <person name="Wang X."/>
            <person name="Shen D."/>
            <person name="Du B."/>
            <person name="Li J."/>
        </authorList>
    </citation>
    <scope>NUCLEOTIDE SEQUENCE [LARGE SCALE GENOMIC DNA]</scope>
    <source>
        <strain evidence="3 4">3016</strain>
    </source>
</reference>
<feature type="transmembrane region" description="Helical" evidence="1">
    <location>
        <begin position="125"/>
        <end position="144"/>
    </location>
</feature>
<evidence type="ECO:0000313" key="3">
    <source>
        <dbReference type="EMBL" id="AFC34013.1"/>
    </source>
</evidence>
<gene>
    <name evidence="3" type="ORF">PM3016_7447</name>
</gene>
<feature type="transmembrane region" description="Helical" evidence="1">
    <location>
        <begin position="156"/>
        <end position="176"/>
    </location>
</feature>
<dbReference type="Proteomes" id="UP000007523">
    <property type="component" value="Chromosome"/>
</dbReference>
<dbReference type="Gene3D" id="3.30.565.10">
    <property type="entry name" value="Histidine kinase-like ATPase, C-terminal domain"/>
    <property type="match status" value="1"/>
</dbReference>
<feature type="transmembrane region" description="Helical" evidence="1">
    <location>
        <begin position="88"/>
        <end position="105"/>
    </location>
</feature>
<feature type="domain" description="Sensor histidine kinase NatK-like C-terminal" evidence="2">
    <location>
        <begin position="322"/>
        <end position="419"/>
    </location>
</feature>
<evidence type="ECO:0000313" key="4">
    <source>
        <dbReference type="Proteomes" id="UP000007523"/>
    </source>
</evidence>
<dbReference type="PANTHER" id="PTHR40448:SF1">
    <property type="entry name" value="TWO-COMPONENT SENSOR HISTIDINE KINASE"/>
    <property type="match status" value="1"/>
</dbReference>
<feature type="transmembrane region" description="Helical" evidence="1">
    <location>
        <begin position="6"/>
        <end position="24"/>
    </location>
</feature>
<feature type="transmembrane region" description="Helical" evidence="1">
    <location>
        <begin position="182"/>
        <end position="201"/>
    </location>
</feature>
<keyword evidence="3" id="KW-0418">Kinase</keyword>
<dbReference type="EMBL" id="CP003235">
    <property type="protein sequence ID" value="AFC34013.1"/>
    <property type="molecule type" value="Genomic_DNA"/>
</dbReference>
<name>H6NIW3_9BACL</name>
<dbReference type="RefSeq" id="WP_014372778.1">
    <property type="nucleotide sequence ID" value="NC_016935.1"/>
</dbReference>
<keyword evidence="4" id="KW-1185">Reference proteome</keyword>
<dbReference type="Pfam" id="PF14501">
    <property type="entry name" value="HATPase_c_5"/>
    <property type="match status" value="1"/>
</dbReference>
<organism evidence="3 4">
    <name type="scientific">Paenibacillus mucilaginosus 3016</name>
    <dbReference type="NCBI Taxonomy" id="1116391"/>
    <lineage>
        <taxon>Bacteria</taxon>
        <taxon>Bacillati</taxon>
        <taxon>Bacillota</taxon>
        <taxon>Bacilli</taxon>
        <taxon>Bacillales</taxon>
        <taxon>Paenibacillaceae</taxon>
        <taxon>Paenibacillus</taxon>
    </lineage>
</organism>
<dbReference type="GO" id="GO:0042802">
    <property type="term" value="F:identical protein binding"/>
    <property type="evidence" value="ECO:0007669"/>
    <property type="project" value="TreeGrafter"/>
</dbReference>
<evidence type="ECO:0000256" key="1">
    <source>
        <dbReference type="SAM" id="Phobius"/>
    </source>
</evidence>
<keyword evidence="1" id="KW-1133">Transmembrane helix</keyword>
<dbReference type="InterPro" id="IPR032834">
    <property type="entry name" value="NatK-like_C"/>
</dbReference>
<feature type="transmembrane region" description="Helical" evidence="1">
    <location>
        <begin position="36"/>
        <end position="53"/>
    </location>
</feature>
<dbReference type="InterPro" id="IPR036890">
    <property type="entry name" value="HATPase_C_sf"/>
</dbReference>
<keyword evidence="1" id="KW-0472">Membrane</keyword>
<dbReference type="CDD" id="cd16935">
    <property type="entry name" value="HATPase_AgrC-ComD-like"/>
    <property type="match status" value="1"/>
</dbReference>
<proteinExistence type="predicted"/>
<dbReference type="GO" id="GO:0016301">
    <property type="term" value="F:kinase activity"/>
    <property type="evidence" value="ECO:0007669"/>
    <property type="project" value="UniProtKB-KW"/>
</dbReference>
<keyword evidence="1" id="KW-0812">Transmembrane</keyword>